<dbReference type="EMBL" id="CAXKWB010034211">
    <property type="protein sequence ID" value="CAL4144253.1"/>
    <property type="molecule type" value="Genomic_DNA"/>
</dbReference>
<keyword evidence="3" id="KW-1185">Reference proteome</keyword>
<evidence type="ECO:0000259" key="1">
    <source>
        <dbReference type="Pfam" id="PF00078"/>
    </source>
</evidence>
<accession>A0AAV2RWJ9</accession>
<evidence type="ECO:0000313" key="2">
    <source>
        <dbReference type="EMBL" id="CAL4144253.1"/>
    </source>
</evidence>
<dbReference type="PANTHER" id="PTHR36688:SF1">
    <property type="entry name" value="ENDONUCLEASE_EXONUCLEASE_PHOSPHATASE DOMAIN-CONTAINING PROTEIN"/>
    <property type="match status" value="1"/>
</dbReference>
<feature type="non-terminal residue" evidence="2">
    <location>
        <position position="1"/>
    </location>
</feature>
<comment type="caution">
    <text evidence="2">The sequence shown here is derived from an EMBL/GenBank/DDBJ whole genome shotgun (WGS) entry which is preliminary data.</text>
</comment>
<sequence>FNMIMSDIPHSTLSEIEEYADDIATIITGDNIDQVIETAQECINTLVTWARTWCLNFNSAKTKCMCFTKKKIKDRLEEPELQIKINGENIEWVKSCKYLGITLDAPTLTWSKHFEELA</sequence>
<dbReference type="PANTHER" id="PTHR36688">
    <property type="entry name" value="ENDO/EXONUCLEASE/PHOSPHATASE DOMAIN-CONTAINING PROTEIN"/>
    <property type="match status" value="1"/>
</dbReference>
<feature type="non-terminal residue" evidence="2">
    <location>
        <position position="118"/>
    </location>
</feature>
<organism evidence="2 3">
    <name type="scientific">Meganyctiphanes norvegica</name>
    <name type="common">Northern krill</name>
    <name type="synonym">Thysanopoda norvegica</name>
    <dbReference type="NCBI Taxonomy" id="48144"/>
    <lineage>
        <taxon>Eukaryota</taxon>
        <taxon>Metazoa</taxon>
        <taxon>Ecdysozoa</taxon>
        <taxon>Arthropoda</taxon>
        <taxon>Crustacea</taxon>
        <taxon>Multicrustacea</taxon>
        <taxon>Malacostraca</taxon>
        <taxon>Eumalacostraca</taxon>
        <taxon>Eucarida</taxon>
        <taxon>Euphausiacea</taxon>
        <taxon>Euphausiidae</taxon>
        <taxon>Meganyctiphanes</taxon>
    </lineage>
</organism>
<dbReference type="Pfam" id="PF00078">
    <property type="entry name" value="RVT_1"/>
    <property type="match status" value="1"/>
</dbReference>
<feature type="domain" description="Reverse transcriptase" evidence="1">
    <location>
        <begin position="1"/>
        <end position="103"/>
    </location>
</feature>
<reference evidence="2 3" key="1">
    <citation type="submission" date="2024-05" db="EMBL/GenBank/DDBJ databases">
        <authorList>
            <person name="Wallberg A."/>
        </authorList>
    </citation>
    <scope>NUCLEOTIDE SEQUENCE [LARGE SCALE GENOMIC DNA]</scope>
</reference>
<evidence type="ECO:0000313" key="3">
    <source>
        <dbReference type="Proteomes" id="UP001497623"/>
    </source>
</evidence>
<proteinExistence type="predicted"/>
<gene>
    <name evidence="2" type="ORF">MNOR_LOCUS29482</name>
</gene>
<dbReference type="AlphaFoldDB" id="A0AAV2RWJ9"/>
<dbReference type="InterPro" id="IPR052560">
    <property type="entry name" value="RdDP_mobile_element"/>
</dbReference>
<name>A0AAV2RWJ9_MEGNR</name>
<dbReference type="Proteomes" id="UP001497623">
    <property type="component" value="Unassembled WGS sequence"/>
</dbReference>
<dbReference type="InterPro" id="IPR000477">
    <property type="entry name" value="RT_dom"/>
</dbReference>
<protein>
    <recommendedName>
        <fullName evidence="1">Reverse transcriptase domain-containing protein</fullName>
    </recommendedName>
</protein>